<evidence type="ECO:0000313" key="4">
    <source>
        <dbReference type="Proteomes" id="UP000318710"/>
    </source>
</evidence>
<sequence length="151" mass="17468">MSTNEDKYLVLRGKNKDIYFIQKRVSKDISKIIGKEFIKKSLGTSNIHIARQKRDQILKELVEISSKVTLGKENIIESEDSKDIVSLTTNKNSEIDHERDKMEDEISTKKQKFNIFTLLKLPNNKEELIMNIDKFIPIGIVILTLFIAFVV</sequence>
<comment type="caution">
    <text evidence="3">The sequence shown here is derived from an EMBL/GenBank/DDBJ whole genome shotgun (WGS) entry which is preliminary data.</text>
</comment>
<evidence type="ECO:0000313" key="3">
    <source>
        <dbReference type="EMBL" id="RZO25866.1"/>
    </source>
</evidence>
<reference evidence="3 4" key="1">
    <citation type="submission" date="2019-02" db="EMBL/GenBank/DDBJ databases">
        <title>Prokaryotic population dynamics and viral predation in marine succession experiment using metagenomics: the confinement effect.</title>
        <authorList>
            <person name="Haro-Moreno J.M."/>
            <person name="Rodriguez-Valera F."/>
            <person name="Lopez-Perez M."/>
        </authorList>
    </citation>
    <scope>NUCLEOTIDE SEQUENCE [LARGE SCALE GENOMIC DNA]</scope>
    <source>
        <strain evidence="3">MED-G160</strain>
    </source>
</reference>
<dbReference type="Proteomes" id="UP000318710">
    <property type="component" value="Unassembled WGS sequence"/>
</dbReference>
<gene>
    <name evidence="3" type="ORF">EVA93_04685</name>
</gene>
<evidence type="ECO:0000256" key="1">
    <source>
        <dbReference type="SAM" id="Phobius"/>
    </source>
</evidence>
<dbReference type="EMBL" id="SHBF01000038">
    <property type="protein sequence ID" value="RZO25866.1"/>
    <property type="molecule type" value="Genomic_DNA"/>
</dbReference>
<proteinExistence type="predicted"/>
<organism evidence="3 4">
    <name type="scientific">SAR86 cluster bacterium</name>
    <dbReference type="NCBI Taxonomy" id="2030880"/>
    <lineage>
        <taxon>Bacteria</taxon>
        <taxon>Pseudomonadati</taxon>
        <taxon>Pseudomonadota</taxon>
        <taxon>Gammaproteobacteria</taxon>
        <taxon>SAR86 cluster</taxon>
    </lineage>
</organism>
<dbReference type="AlphaFoldDB" id="A0A520MXF3"/>
<keyword evidence="1" id="KW-0472">Membrane</keyword>
<accession>A0A520MXF3</accession>
<evidence type="ECO:0000259" key="2">
    <source>
        <dbReference type="Pfam" id="PF20172"/>
    </source>
</evidence>
<protein>
    <recommendedName>
        <fullName evidence="2">DUF6538 domain-containing protein</fullName>
    </recommendedName>
</protein>
<keyword evidence="1" id="KW-1133">Transmembrane helix</keyword>
<feature type="transmembrane region" description="Helical" evidence="1">
    <location>
        <begin position="128"/>
        <end position="150"/>
    </location>
</feature>
<dbReference type="Pfam" id="PF20172">
    <property type="entry name" value="DUF6538"/>
    <property type="match status" value="1"/>
</dbReference>
<keyword evidence="1" id="KW-0812">Transmembrane</keyword>
<feature type="domain" description="DUF6538" evidence="2">
    <location>
        <begin position="9"/>
        <end position="61"/>
    </location>
</feature>
<name>A0A520MXF3_9GAMM</name>
<dbReference type="InterPro" id="IPR046668">
    <property type="entry name" value="DUF6538"/>
</dbReference>